<evidence type="ECO:0000259" key="1">
    <source>
        <dbReference type="Pfam" id="PF01738"/>
    </source>
</evidence>
<comment type="caution">
    <text evidence="2">The sequence shown here is derived from an EMBL/GenBank/DDBJ whole genome shotgun (WGS) entry which is preliminary data.</text>
</comment>
<accession>A0A1S1QIQ8</accession>
<dbReference type="InterPro" id="IPR051049">
    <property type="entry name" value="Dienelactone_hydrolase-like"/>
</dbReference>
<dbReference type="PANTHER" id="PTHR46623:SF10">
    <property type="entry name" value="CARBOXYMETHYLENEBUTENOLIDASE HOMOLOG"/>
    <property type="match status" value="1"/>
</dbReference>
<dbReference type="InterPro" id="IPR029058">
    <property type="entry name" value="AB_hydrolase_fold"/>
</dbReference>
<sequence>MAVSRRDVVTADGVLDVYLQAPENPGPAPVVILFPDAYGVRDTILGMAERLSRSGYLVVVPNVFYRSGPATTGPLEINFRDPAQRARLGEVVGQAPPAAVMADLGVLLDALAAEPGALPGPVGAIGYCIGGRFAFTAATALPERIAAAASIHGGGLATDDPSSPYLQAGQIQGAVYVAAAHEDSHHTEADHARLVAALDEAKVDYEAEILPAMHGFAVPDFPVYDEAAAQRHWDRALALFARTLPAPASAG</sequence>
<dbReference type="AlphaFoldDB" id="A0A1S1QIQ8"/>
<dbReference type="SUPFAM" id="SSF53474">
    <property type="entry name" value="alpha/beta-Hydrolases"/>
    <property type="match status" value="1"/>
</dbReference>
<evidence type="ECO:0000313" key="3">
    <source>
        <dbReference type="Proteomes" id="UP000179627"/>
    </source>
</evidence>
<dbReference type="EMBL" id="MBLM01000131">
    <property type="protein sequence ID" value="OHV33469.1"/>
    <property type="molecule type" value="Genomic_DNA"/>
</dbReference>
<keyword evidence="2" id="KW-0378">Hydrolase</keyword>
<proteinExistence type="predicted"/>
<gene>
    <name evidence="2" type="ORF">CC117_22640</name>
</gene>
<dbReference type="PANTHER" id="PTHR46623">
    <property type="entry name" value="CARBOXYMETHYLENEBUTENOLIDASE-RELATED"/>
    <property type="match status" value="1"/>
</dbReference>
<keyword evidence="3" id="KW-1185">Reference proteome</keyword>
<dbReference type="Gene3D" id="3.40.50.1820">
    <property type="entry name" value="alpha/beta hydrolase"/>
    <property type="match status" value="1"/>
</dbReference>
<dbReference type="Pfam" id="PF01738">
    <property type="entry name" value="DLH"/>
    <property type="match status" value="1"/>
</dbReference>
<protein>
    <submittedName>
        <fullName evidence="2">Dienelactone hydrolase</fullName>
    </submittedName>
</protein>
<dbReference type="GO" id="GO:0016787">
    <property type="term" value="F:hydrolase activity"/>
    <property type="evidence" value="ECO:0007669"/>
    <property type="project" value="UniProtKB-KW"/>
</dbReference>
<name>A0A1S1QIQ8_9ACTN</name>
<dbReference type="RefSeq" id="WP_071086988.1">
    <property type="nucleotide sequence ID" value="NZ_MBLM01000131.1"/>
</dbReference>
<evidence type="ECO:0000313" key="2">
    <source>
        <dbReference type="EMBL" id="OHV33469.1"/>
    </source>
</evidence>
<dbReference type="InterPro" id="IPR002925">
    <property type="entry name" value="Dienelactn_hydro"/>
</dbReference>
<feature type="domain" description="Dienelactone hydrolase" evidence="1">
    <location>
        <begin position="15"/>
        <end position="242"/>
    </location>
</feature>
<dbReference type="Proteomes" id="UP000179627">
    <property type="component" value="Unassembled WGS sequence"/>
</dbReference>
<organism evidence="2 3">
    <name type="scientific">Parafrankia colletiae</name>
    <dbReference type="NCBI Taxonomy" id="573497"/>
    <lineage>
        <taxon>Bacteria</taxon>
        <taxon>Bacillati</taxon>
        <taxon>Actinomycetota</taxon>
        <taxon>Actinomycetes</taxon>
        <taxon>Frankiales</taxon>
        <taxon>Frankiaceae</taxon>
        <taxon>Parafrankia</taxon>
    </lineage>
</organism>
<reference evidence="3" key="1">
    <citation type="submission" date="2016-07" db="EMBL/GenBank/DDBJ databases">
        <title>Sequence Frankia sp. strain CcI1.17.</title>
        <authorList>
            <person name="Ghodhbane-Gtari F."/>
            <person name="Swanson E."/>
            <person name="Gueddou A."/>
            <person name="Morris K."/>
            <person name="Hezbri K."/>
            <person name="Ktari A."/>
            <person name="Nouioui I."/>
            <person name="Abebe-Akele F."/>
            <person name="Simpson S."/>
            <person name="Thomas K."/>
            <person name="Gtari M."/>
            <person name="Tisa L.S."/>
            <person name="Hurst S."/>
        </authorList>
    </citation>
    <scope>NUCLEOTIDE SEQUENCE [LARGE SCALE GENOMIC DNA]</scope>
    <source>
        <strain evidence="3">Cc1.17</strain>
    </source>
</reference>